<protein>
    <submittedName>
        <fullName evidence="3">Uncharacterized protein</fullName>
    </submittedName>
</protein>
<keyword evidence="2" id="KW-1133">Transmembrane helix</keyword>
<evidence type="ECO:0000313" key="4">
    <source>
        <dbReference type="Proteomes" id="UP001044222"/>
    </source>
</evidence>
<feature type="transmembrane region" description="Helical" evidence="2">
    <location>
        <begin position="82"/>
        <end position="104"/>
    </location>
</feature>
<accession>A0A9D3MVX7</accession>
<dbReference type="Proteomes" id="UP001044222">
    <property type="component" value="Unassembled WGS sequence"/>
</dbReference>
<comment type="caution">
    <text evidence="3">The sequence shown here is derived from an EMBL/GenBank/DDBJ whole genome shotgun (WGS) entry which is preliminary data.</text>
</comment>
<feature type="region of interest" description="Disordered" evidence="1">
    <location>
        <begin position="125"/>
        <end position="166"/>
    </location>
</feature>
<sequence length="166" mass="18488">MALLAPSSGPFKRGVNTIAPCIHTFSQRTDQLPGFHTPPNIPTTTTTNIPHHPPHPQALSYCPLPMAVVISSFPSHTAVNQIIVSLFLSLSLSLCFLVFFFFSFSAPCCVRLLCRPVTPGAAGPNRIAARTNSCPRERETDRDRHRGREGGREGERKRERERDRDR</sequence>
<name>A0A9D3MVX7_ANGAN</name>
<proteinExistence type="predicted"/>
<keyword evidence="4" id="KW-1185">Reference proteome</keyword>
<keyword evidence="2" id="KW-0812">Transmembrane</keyword>
<organism evidence="3 4">
    <name type="scientific">Anguilla anguilla</name>
    <name type="common">European freshwater eel</name>
    <name type="synonym">Muraena anguilla</name>
    <dbReference type="NCBI Taxonomy" id="7936"/>
    <lineage>
        <taxon>Eukaryota</taxon>
        <taxon>Metazoa</taxon>
        <taxon>Chordata</taxon>
        <taxon>Craniata</taxon>
        <taxon>Vertebrata</taxon>
        <taxon>Euteleostomi</taxon>
        <taxon>Actinopterygii</taxon>
        <taxon>Neopterygii</taxon>
        <taxon>Teleostei</taxon>
        <taxon>Anguilliformes</taxon>
        <taxon>Anguillidae</taxon>
        <taxon>Anguilla</taxon>
    </lineage>
</organism>
<gene>
    <name evidence="3" type="ORF">ANANG_G00003790</name>
</gene>
<reference evidence="3" key="1">
    <citation type="submission" date="2021-01" db="EMBL/GenBank/DDBJ databases">
        <title>A chromosome-scale assembly of European eel, Anguilla anguilla.</title>
        <authorList>
            <person name="Henkel C."/>
            <person name="Jong-Raadsen S.A."/>
            <person name="Dufour S."/>
            <person name="Weltzien F.-A."/>
            <person name="Palstra A.P."/>
            <person name="Pelster B."/>
            <person name="Spaink H.P."/>
            <person name="Van Den Thillart G.E."/>
            <person name="Jansen H."/>
            <person name="Zahm M."/>
            <person name="Klopp C."/>
            <person name="Cedric C."/>
            <person name="Louis A."/>
            <person name="Berthelot C."/>
            <person name="Parey E."/>
            <person name="Roest Crollius H."/>
            <person name="Montfort J."/>
            <person name="Robinson-Rechavi M."/>
            <person name="Bucao C."/>
            <person name="Bouchez O."/>
            <person name="Gislard M."/>
            <person name="Lluch J."/>
            <person name="Milhes M."/>
            <person name="Lampietro C."/>
            <person name="Lopez Roques C."/>
            <person name="Donnadieu C."/>
            <person name="Braasch I."/>
            <person name="Desvignes T."/>
            <person name="Postlethwait J."/>
            <person name="Bobe J."/>
            <person name="Guiguen Y."/>
            <person name="Dirks R."/>
        </authorList>
    </citation>
    <scope>NUCLEOTIDE SEQUENCE</scope>
    <source>
        <strain evidence="3">Tag_6206</strain>
        <tissue evidence="3">Liver</tissue>
    </source>
</reference>
<evidence type="ECO:0000256" key="1">
    <source>
        <dbReference type="SAM" id="MobiDB-lite"/>
    </source>
</evidence>
<evidence type="ECO:0000313" key="3">
    <source>
        <dbReference type="EMBL" id="KAG5856051.1"/>
    </source>
</evidence>
<evidence type="ECO:0000256" key="2">
    <source>
        <dbReference type="SAM" id="Phobius"/>
    </source>
</evidence>
<dbReference type="EMBL" id="JAFIRN010000001">
    <property type="protein sequence ID" value="KAG5856051.1"/>
    <property type="molecule type" value="Genomic_DNA"/>
</dbReference>
<keyword evidence="2" id="KW-0472">Membrane</keyword>
<feature type="compositionally biased region" description="Basic and acidic residues" evidence="1">
    <location>
        <begin position="135"/>
        <end position="166"/>
    </location>
</feature>
<dbReference type="AlphaFoldDB" id="A0A9D3MVX7"/>